<gene>
    <name evidence="1" type="ORF">KB1_01620</name>
</gene>
<dbReference type="Proteomes" id="UP000825072">
    <property type="component" value="Chromosome 1"/>
</dbReference>
<accession>A0AAD1NTZ7</accession>
<name>A0AAD1NTZ7_9ACTN</name>
<reference evidence="1" key="1">
    <citation type="submission" date="2021-06" db="EMBL/GenBank/DDBJ databases">
        <title>Genome sequence of Cutibacterium modestum strain KB17-24694.</title>
        <authorList>
            <person name="Dekio I."/>
            <person name="Asahina A."/>
            <person name="Nishida M."/>
        </authorList>
    </citation>
    <scope>NUCLEOTIDE SEQUENCE</scope>
    <source>
        <strain evidence="1">KB17-24694</strain>
    </source>
</reference>
<protein>
    <submittedName>
        <fullName evidence="1">Uncharacterized protein</fullName>
    </submittedName>
</protein>
<proteinExistence type="predicted"/>
<evidence type="ECO:0000313" key="1">
    <source>
        <dbReference type="EMBL" id="BCY24172.1"/>
    </source>
</evidence>
<dbReference type="EMBL" id="AP024747">
    <property type="protein sequence ID" value="BCY24172.1"/>
    <property type="molecule type" value="Genomic_DNA"/>
</dbReference>
<organism evidence="1 2">
    <name type="scientific">Cutibacterium modestum</name>
    <dbReference type="NCBI Taxonomy" id="2559073"/>
    <lineage>
        <taxon>Bacteria</taxon>
        <taxon>Bacillati</taxon>
        <taxon>Actinomycetota</taxon>
        <taxon>Actinomycetes</taxon>
        <taxon>Propionibacteriales</taxon>
        <taxon>Propionibacteriaceae</taxon>
        <taxon>Cutibacterium</taxon>
    </lineage>
</organism>
<dbReference type="AlphaFoldDB" id="A0AAD1NTZ7"/>
<evidence type="ECO:0000313" key="2">
    <source>
        <dbReference type="Proteomes" id="UP000825072"/>
    </source>
</evidence>
<sequence length="58" mass="6799">MKCDGWDIDPPDDWKWYPIDDNSWKSWFLIATGPVKVARDPIWNPFTTAGHQDPRLVV</sequence>